<sequence length="66" mass="7316">MKESIRERERKAFQLKAQNILLSESSDIKPNPEAILAAKPDLIVLLAEPSSKGSIDRGWISTIRVG</sequence>
<evidence type="ECO:0000313" key="1">
    <source>
        <dbReference type="EMBL" id="MFC4303724.1"/>
    </source>
</evidence>
<organism evidence="1 2">
    <name type="scientific">Cohnella boryungensis</name>
    <dbReference type="NCBI Taxonomy" id="768479"/>
    <lineage>
        <taxon>Bacteria</taxon>
        <taxon>Bacillati</taxon>
        <taxon>Bacillota</taxon>
        <taxon>Bacilli</taxon>
        <taxon>Bacillales</taxon>
        <taxon>Paenibacillaceae</taxon>
        <taxon>Cohnella</taxon>
    </lineage>
</organism>
<keyword evidence="2" id="KW-1185">Reference proteome</keyword>
<accession>A0ABV8S819</accession>
<dbReference type="EMBL" id="JBHSED010000014">
    <property type="protein sequence ID" value="MFC4303724.1"/>
    <property type="molecule type" value="Genomic_DNA"/>
</dbReference>
<dbReference type="Proteomes" id="UP001595755">
    <property type="component" value="Unassembled WGS sequence"/>
</dbReference>
<name>A0ABV8S819_9BACL</name>
<comment type="caution">
    <text evidence="1">The sequence shown here is derived from an EMBL/GenBank/DDBJ whole genome shotgun (WGS) entry which is preliminary data.</text>
</comment>
<evidence type="ECO:0008006" key="3">
    <source>
        <dbReference type="Google" id="ProtNLM"/>
    </source>
</evidence>
<gene>
    <name evidence="1" type="ORF">ACFO1S_09665</name>
</gene>
<evidence type="ECO:0000313" key="2">
    <source>
        <dbReference type="Proteomes" id="UP001595755"/>
    </source>
</evidence>
<dbReference type="RefSeq" id="WP_204605029.1">
    <property type="nucleotide sequence ID" value="NZ_JBHSED010000014.1"/>
</dbReference>
<protein>
    <recommendedName>
        <fullName evidence="3">Fe/B12 periplasmic-binding domain-containing protein</fullName>
    </recommendedName>
</protein>
<proteinExistence type="predicted"/>
<reference evidence="2" key="1">
    <citation type="journal article" date="2019" name="Int. J. Syst. Evol. Microbiol.">
        <title>The Global Catalogue of Microorganisms (GCM) 10K type strain sequencing project: providing services to taxonomists for standard genome sequencing and annotation.</title>
        <authorList>
            <consortium name="The Broad Institute Genomics Platform"/>
            <consortium name="The Broad Institute Genome Sequencing Center for Infectious Disease"/>
            <person name="Wu L."/>
            <person name="Ma J."/>
        </authorList>
    </citation>
    <scope>NUCLEOTIDE SEQUENCE [LARGE SCALE GENOMIC DNA]</scope>
    <source>
        <strain evidence="2">CGMCC 4.1641</strain>
    </source>
</reference>